<comment type="caution">
    <text evidence="8">The sequence shown here is derived from an EMBL/GenBank/DDBJ whole genome shotgun (WGS) entry which is preliminary data.</text>
</comment>
<dbReference type="SUPFAM" id="SSF48208">
    <property type="entry name" value="Six-hairpin glycosidases"/>
    <property type="match status" value="1"/>
</dbReference>
<gene>
    <name evidence="8" type="ORF">Q5716_10355</name>
</gene>
<dbReference type="InterPro" id="IPR012341">
    <property type="entry name" value="6hp_glycosidase-like_sf"/>
</dbReference>
<dbReference type="RefSeq" id="WP_305003060.1">
    <property type="nucleotide sequence ID" value="NZ_JAUQUB010000002.1"/>
</dbReference>
<dbReference type="InterPro" id="IPR008928">
    <property type="entry name" value="6-hairpin_glycosidase_sf"/>
</dbReference>
<reference evidence="8 9" key="1">
    <citation type="submission" date="2023-07" db="EMBL/GenBank/DDBJ databases">
        <title>Protaetiibacter sp. nov WY-16 isolated from soil.</title>
        <authorList>
            <person name="Liu B."/>
            <person name="Wan Y."/>
        </authorList>
    </citation>
    <scope>NUCLEOTIDE SEQUENCE [LARGE SCALE GENOMIC DNA]</scope>
    <source>
        <strain evidence="8 9">WY-16</strain>
    </source>
</reference>
<feature type="domain" description="Alpha-L-rhamnosidase concanavalin-like" evidence="4">
    <location>
        <begin position="204"/>
        <end position="298"/>
    </location>
</feature>
<evidence type="ECO:0000259" key="4">
    <source>
        <dbReference type="Pfam" id="PF05592"/>
    </source>
</evidence>
<comment type="catalytic activity">
    <reaction evidence="1">
        <text>Hydrolysis of terminal non-reducing alpha-L-rhamnose residues in alpha-L-rhamnosides.</text>
        <dbReference type="EC" id="3.2.1.40"/>
    </reaction>
</comment>
<proteinExistence type="predicted"/>
<dbReference type="InterPro" id="IPR035396">
    <property type="entry name" value="Bac_rhamnosid6H"/>
</dbReference>
<dbReference type="Gene3D" id="2.60.120.260">
    <property type="entry name" value="Galactose-binding domain-like"/>
    <property type="match status" value="2"/>
</dbReference>
<evidence type="ECO:0000259" key="5">
    <source>
        <dbReference type="Pfam" id="PF08531"/>
    </source>
</evidence>
<evidence type="ECO:0000256" key="2">
    <source>
        <dbReference type="ARBA" id="ARBA00012652"/>
    </source>
</evidence>
<dbReference type="PANTHER" id="PTHR33307">
    <property type="entry name" value="ALPHA-RHAMNOSIDASE (EUROFUNG)"/>
    <property type="match status" value="1"/>
</dbReference>
<dbReference type="Pfam" id="PF05592">
    <property type="entry name" value="Bac_rhamnosid"/>
    <property type="match status" value="1"/>
</dbReference>
<evidence type="ECO:0000259" key="6">
    <source>
        <dbReference type="Pfam" id="PF17389"/>
    </source>
</evidence>
<keyword evidence="9" id="KW-1185">Reference proteome</keyword>
<dbReference type="Pfam" id="PF08531">
    <property type="entry name" value="Bac_rhamnosid_N"/>
    <property type="match status" value="1"/>
</dbReference>
<feature type="domain" description="Alpha-L-rhamnosidase C-terminal" evidence="7">
    <location>
        <begin position="661"/>
        <end position="732"/>
    </location>
</feature>
<dbReference type="EC" id="3.2.1.40" evidence="2"/>
<dbReference type="Proteomes" id="UP001241072">
    <property type="component" value="Unassembled WGS sequence"/>
</dbReference>
<evidence type="ECO:0000313" key="9">
    <source>
        <dbReference type="Proteomes" id="UP001241072"/>
    </source>
</evidence>
<evidence type="ECO:0000313" key="8">
    <source>
        <dbReference type="EMBL" id="MDO7882627.1"/>
    </source>
</evidence>
<dbReference type="InterPro" id="IPR008902">
    <property type="entry name" value="Rhamnosid_concanavalin"/>
</dbReference>
<evidence type="ECO:0000256" key="1">
    <source>
        <dbReference type="ARBA" id="ARBA00001445"/>
    </source>
</evidence>
<dbReference type="Pfam" id="PF17389">
    <property type="entry name" value="Bac_rhamnosid6H"/>
    <property type="match status" value="1"/>
</dbReference>
<evidence type="ECO:0000259" key="7">
    <source>
        <dbReference type="Pfam" id="PF17390"/>
    </source>
</evidence>
<dbReference type="Gene3D" id="1.50.10.10">
    <property type="match status" value="1"/>
</dbReference>
<evidence type="ECO:0000256" key="3">
    <source>
        <dbReference type="ARBA" id="ARBA00022801"/>
    </source>
</evidence>
<dbReference type="Gene3D" id="2.60.420.10">
    <property type="entry name" value="Maltose phosphorylase, domain 3"/>
    <property type="match status" value="1"/>
</dbReference>
<feature type="domain" description="Alpha-L-rhamnosidase six-hairpin glycosidase" evidence="6">
    <location>
        <begin position="304"/>
        <end position="658"/>
    </location>
</feature>
<sequence length="743" mass="80583">MEWTATFIAPAAEIDGAPTFRGQFVLSRGADEIQSAVLRYSAKGVIEVTLNGRAVSDEVLAPGWTSYEWRLRYSEVDVTSLIGEPEVEILATVADGWYRGRLAWRGGREVYGDRAEAIIQLTVLYRDGTEEVVGTDSTWSVAGSAITRADLYDGETIDARLRSAPAQWSAVTESAEGLDRLVPAQSPAVTRTGTLAPVRTWESSGALMVDFGQNLVGWLKLVVQGPSGRVIRVRHAEVLEGEALAIRPLRSALATDEFILSGGLDEFEPTFTLHGFRYIAIEGCSPEVALSEITAVVVGSTLTRRGWFESSSAELNRLHENVVWSTRGNFVSIPTDCPQRDERLGWTGDIAVFASTAAFLVDSSAFLADWLGDVRTEQAAQHGVVPWVVPDVLKYPAVRGDLELTGPTAIWSDAIVWVPWALWMTHGDPRVIHDNLDAMVAHLRAVESQLSERGVWEGGFQFGDWLDPDAPDDKPGLAKADPDVVATAVLYRSSALVSRMAAAVEDAAATRYAADLADRTLAAFHDAYVTRDPFRILSDCATVYALAIAFDMLDGDAREAAGDRLAELVAEAGYRISTGFAGTPFILDALTSTGHGETATRLLFQRERPSWLYPVTMGATTVWERWDSLLPDGSVNPGQMTSFNHYALGAVAAWLHETLAGVSPAEPGYSRIRFAPLFAEQLDHAGARIVTARGEAGIRWERRDGSIVIDLEVPAGATGVLCVAGDDDRELTAGRHRVTVAAR</sequence>
<protein>
    <recommendedName>
        <fullName evidence="2">alpha-L-rhamnosidase</fullName>
        <ecNumber evidence="2">3.2.1.40</ecNumber>
    </recommendedName>
</protein>
<dbReference type="InterPro" id="IPR016007">
    <property type="entry name" value="Alpha_rhamnosid"/>
</dbReference>
<dbReference type="InterPro" id="IPR035398">
    <property type="entry name" value="Bac_rhamnosid_C"/>
</dbReference>
<dbReference type="Pfam" id="PF17390">
    <property type="entry name" value="Bac_rhamnosid_C"/>
    <property type="match status" value="1"/>
</dbReference>
<dbReference type="InterPro" id="IPR013737">
    <property type="entry name" value="Bac_rhamnosid_N"/>
</dbReference>
<dbReference type="EMBL" id="JAUQUB010000002">
    <property type="protein sequence ID" value="MDO7882627.1"/>
    <property type="molecule type" value="Genomic_DNA"/>
</dbReference>
<accession>A0ABT9BTF3</accession>
<keyword evidence="3 8" id="KW-0378">Hydrolase</keyword>
<organism evidence="8 9">
    <name type="scientific">Antiquaquibacter soli</name>
    <dbReference type="NCBI Taxonomy" id="3064523"/>
    <lineage>
        <taxon>Bacteria</taxon>
        <taxon>Bacillati</taxon>
        <taxon>Actinomycetota</taxon>
        <taxon>Actinomycetes</taxon>
        <taxon>Micrococcales</taxon>
        <taxon>Microbacteriaceae</taxon>
        <taxon>Antiquaquibacter</taxon>
    </lineage>
</organism>
<name>A0ABT9BTF3_9MICO</name>
<dbReference type="PANTHER" id="PTHR33307:SF6">
    <property type="entry name" value="ALPHA-RHAMNOSIDASE (EUROFUNG)-RELATED"/>
    <property type="match status" value="1"/>
</dbReference>
<feature type="domain" description="Bacterial alpha-L-rhamnosidase N-terminal" evidence="5">
    <location>
        <begin position="32"/>
        <end position="185"/>
    </location>
</feature>
<dbReference type="GO" id="GO:0016787">
    <property type="term" value="F:hydrolase activity"/>
    <property type="evidence" value="ECO:0007669"/>
    <property type="project" value="UniProtKB-KW"/>
</dbReference>